<dbReference type="EMBL" id="AP014836">
    <property type="protein sequence ID" value="BAW80284.1"/>
    <property type="molecule type" value="Genomic_DNA"/>
</dbReference>
<dbReference type="RefSeq" id="WP_096526843.1">
    <property type="nucleotide sequence ID" value="NZ_AP014836.1"/>
</dbReference>
<comment type="domain">
    <text evidence="8">The N-terminal region contains the highly conserved SGGXDS motif, predicted to be a P-loop motif involved in ATP binding.</text>
</comment>
<dbReference type="GO" id="GO:0006400">
    <property type="term" value="P:tRNA modification"/>
    <property type="evidence" value="ECO:0007669"/>
    <property type="project" value="UniProtKB-UniRule"/>
</dbReference>
<evidence type="ECO:0000256" key="8">
    <source>
        <dbReference type="HAMAP-Rule" id="MF_01161"/>
    </source>
</evidence>
<dbReference type="CDD" id="cd01992">
    <property type="entry name" value="TilS_N"/>
    <property type="match status" value="1"/>
</dbReference>
<evidence type="ECO:0000313" key="11">
    <source>
        <dbReference type="Proteomes" id="UP000243679"/>
    </source>
</evidence>
<dbReference type="SUPFAM" id="SSF52402">
    <property type="entry name" value="Adenine nucleotide alpha hydrolases-like"/>
    <property type="match status" value="1"/>
</dbReference>
<reference evidence="10 11" key="1">
    <citation type="journal article" date="2017" name="ISME J.">
        <title>An acid-tolerant ammonia-oxidizing ?-proteobacterium from soil.</title>
        <authorList>
            <person name="Hayatsu M."/>
            <person name="Tago K."/>
            <person name="Uchiyama I."/>
            <person name="Toyoda A."/>
            <person name="Wang Y."/>
            <person name="Shimomura Y."/>
            <person name="Okubo T."/>
            <person name="Kurisu F."/>
            <person name="Hirono Y."/>
            <person name="Nonaka K."/>
            <person name="Akiyama H."/>
            <person name="Itoh T."/>
            <person name="Takami H."/>
        </authorList>
    </citation>
    <scope>NUCLEOTIDE SEQUENCE [LARGE SCALE GENOMIC DNA]</scope>
    <source>
        <strain evidence="10 11">TAO100</strain>
    </source>
</reference>
<evidence type="ECO:0000256" key="4">
    <source>
        <dbReference type="ARBA" id="ARBA00022694"/>
    </source>
</evidence>
<evidence type="ECO:0000256" key="2">
    <source>
        <dbReference type="ARBA" id="ARBA00022490"/>
    </source>
</evidence>
<dbReference type="EC" id="6.3.4.19" evidence="8"/>
<organism evidence="10 11">
    <name type="scientific">Candidatus Nitrosoglobus terrae</name>
    <dbReference type="NCBI Taxonomy" id="1630141"/>
    <lineage>
        <taxon>Bacteria</taxon>
        <taxon>Pseudomonadati</taxon>
        <taxon>Pseudomonadota</taxon>
        <taxon>Gammaproteobacteria</taxon>
        <taxon>Chromatiales</taxon>
        <taxon>Chromatiaceae</taxon>
        <taxon>Candidatus Nitrosoglobus</taxon>
    </lineage>
</organism>
<dbReference type="Proteomes" id="UP000243679">
    <property type="component" value="Chromosome"/>
</dbReference>
<gene>
    <name evidence="8" type="primary">tilS</name>
    <name evidence="10" type="ORF">TAO_0914</name>
</gene>
<evidence type="ECO:0000256" key="7">
    <source>
        <dbReference type="ARBA" id="ARBA00048539"/>
    </source>
</evidence>
<dbReference type="InterPro" id="IPR011063">
    <property type="entry name" value="TilS/TtcA_N"/>
</dbReference>
<sequence length="443" mass="50166">MGFSANRLFQFLQQLSSCRSYQIAYSGGLDSHVLLYSLVQLRLQFPEITLRAVHIDHGLNPDSTRWSGRCHEVCTALKVECKVIKVNAHPAKGESPEAAARQARYSALRKHISVGECLLMAQHQDDQVETVLLQLLRGSGPHGLAAMAKTMVFGDSYLLRPLLSFSRSELQDYAKKEGLVWINDPSNQDLSFDRNYLRHEILPLLRCRWPGLGQTVSRAARHQAEVMQLLDQQAHQDLNTINADENWLSVSALRALPPHRCRNLLRYWLKNQGLPLPDSFHLRRILTEVLPALEDRQPVITWFGAEVRRYRDRLYAQLPLPPHNPAIVIIWEAINPLTLPASVGGMLVLRLTQGSGLSVQQLQQGCVTVRFRQGGERIQLVDRGHSHTIKKYFQEQGIPPWQRDRIPMVYIGDTLVFVAGIGIAQSATAKPKEPSIMIEWMRG</sequence>
<keyword evidence="4 8" id="KW-0819">tRNA processing</keyword>
<keyword evidence="11" id="KW-1185">Reference proteome</keyword>
<comment type="catalytic activity">
    <reaction evidence="7 8">
        <text>cytidine(34) in tRNA(Ile2) + L-lysine + ATP = lysidine(34) in tRNA(Ile2) + AMP + diphosphate + H(+)</text>
        <dbReference type="Rhea" id="RHEA:43744"/>
        <dbReference type="Rhea" id="RHEA-COMP:10625"/>
        <dbReference type="Rhea" id="RHEA-COMP:10670"/>
        <dbReference type="ChEBI" id="CHEBI:15378"/>
        <dbReference type="ChEBI" id="CHEBI:30616"/>
        <dbReference type="ChEBI" id="CHEBI:32551"/>
        <dbReference type="ChEBI" id="CHEBI:33019"/>
        <dbReference type="ChEBI" id="CHEBI:82748"/>
        <dbReference type="ChEBI" id="CHEBI:83665"/>
        <dbReference type="ChEBI" id="CHEBI:456215"/>
        <dbReference type="EC" id="6.3.4.19"/>
    </reaction>
</comment>
<evidence type="ECO:0000256" key="5">
    <source>
        <dbReference type="ARBA" id="ARBA00022741"/>
    </source>
</evidence>
<dbReference type="InterPro" id="IPR014729">
    <property type="entry name" value="Rossmann-like_a/b/a_fold"/>
</dbReference>
<keyword evidence="3 8" id="KW-0436">Ligase</keyword>
<dbReference type="AlphaFoldDB" id="A0A1Q2SMC4"/>
<keyword evidence="2 8" id="KW-0963">Cytoplasm</keyword>
<dbReference type="SUPFAM" id="SSF82829">
    <property type="entry name" value="MesJ substrate recognition domain-like"/>
    <property type="match status" value="1"/>
</dbReference>
<accession>A0A1Q2SMC4</accession>
<dbReference type="InterPro" id="IPR012796">
    <property type="entry name" value="Lysidine-tRNA-synth_C"/>
</dbReference>
<comment type="function">
    <text evidence="8">Ligates lysine onto the cytidine present at position 34 of the AUA codon-specific tRNA(Ile) that contains the anticodon CAU, in an ATP-dependent manner. Cytidine is converted to lysidine, thus changing the amino acid specificity of the tRNA from methionine to isoleucine.</text>
</comment>
<dbReference type="Pfam" id="PF09179">
    <property type="entry name" value="TilS"/>
    <property type="match status" value="1"/>
</dbReference>
<feature type="binding site" evidence="8">
    <location>
        <begin position="26"/>
        <end position="31"/>
    </location>
    <ligand>
        <name>ATP</name>
        <dbReference type="ChEBI" id="CHEBI:30616"/>
    </ligand>
</feature>
<keyword evidence="6 8" id="KW-0067">ATP-binding</keyword>
<comment type="subcellular location">
    <subcellularLocation>
        <location evidence="1 8">Cytoplasm</location>
    </subcellularLocation>
</comment>
<proteinExistence type="inferred from homology"/>
<evidence type="ECO:0000256" key="1">
    <source>
        <dbReference type="ARBA" id="ARBA00004496"/>
    </source>
</evidence>
<dbReference type="Pfam" id="PF01171">
    <property type="entry name" value="ATP_bind_3"/>
    <property type="match status" value="1"/>
</dbReference>
<dbReference type="Gene3D" id="3.40.50.620">
    <property type="entry name" value="HUPs"/>
    <property type="match status" value="1"/>
</dbReference>
<evidence type="ECO:0000259" key="9">
    <source>
        <dbReference type="SMART" id="SM00977"/>
    </source>
</evidence>
<dbReference type="GO" id="GO:0032267">
    <property type="term" value="F:tRNA(Ile)-lysidine synthase activity"/>
    <property type="evidence" value="ECO:0007669"/>
    <property type="project" value="UniProtKB-EC"/>
</dbReference>
<dbReference type="PANTHER" id="PTHR43033">
    <property type="entry name" value="TRNA(ILE)-LYSIDINE SYNTHASE-RELATED"/>
    <property type="match status" value="1"/>
</dbReference>
<evidence type="ECO:0000256" key="6">
    <source>
        <dbReference type="ARBA" id="ARBA00022840"/>
    </source>
</evidence>
<dbReference type="GO" id="GO:0005737">
    <property type="term" value="C:cytoplasm"/>
    <property type="evidence" value="ECO:0007669"/>
    <property type="project" value="UniProtKB-SubCell"/>
</dbReference>
<dbReference type="Pfam" id="PF11734">
    <property type="entry name" value="TilS_C"/>
    <property type="match status" value="1"/>
</dbReference>
<comment type="similarity">
    <text evidence="8">Belongs to the tRNA(Ile)-lysidine synthase family.</text>
</comment>
<dbReference type="Gene3D" id="1.20.59.20">
    <property type="match status" value="1"/>
</dbReference>
<dbReference type="SUPFAM" id="SSF56037">
    <property type="entry name" value="PheT/TilS domain"/>
    <property type="match status" value="1"/>
</dbReference>
<dbReference type="GO" id="GO:0005524">
    <property type="term" value="F:ATP binding"/>
    <property type="evidence" value="ECO:0007669"/>
    <property type="project" value="UniProtKB-UniRule"/>
</dbReference>
<keyword evidence="5 8" id="KW-0547">Nucleotide-binding</keyword>
<dbReference type="NCBIfam" id="TIGR02433">
    <property type="entry name" value="lysidine_TilS_C"/>
    <property type="match status" value="1"/>
</dbReference>
<dbReference type="InterPro" id="IPR012094">
    <property type="entry name" value="tRNA_Ile_lys_synt"/>
</dbReference>
<dbReference type="NCBIfam" id="TIGR02432">
    <property type="entry name" value="lysidine_TilS_N"/>
    <property type="match status" value="1"/>
</dbReference>
<feature type="domain" description="Lysidine-tRNA(Ile) synthetase C-terminal" evidence="9">
    <location>
        <begin position="367"/>
        <end position="440"/>
    </location>
</feature>
<dbReference type="KEGG" id="ntt:TAO_0914"/>
<dbReference type="HAMAP" id="MF_01161">
    <property type="entry name" value="tRNA_Ile_lys_synt"/>
    <property type="match status" value="1"/>
</dbReference>
<dbReference type="SMART" id="SM00977">
    <property type="entry name" value="TilS_C"/>
    <property type="match status" value="1"/>
</dbReference>
<evidence type="ECO:0000313" key="10">
    <source>
        <dbReference type="EMBL" id="BAW80284.1"/>
    </source>
</evidence>
<dbReference type="InterPro" id="IPR015262">
    <property type="entry name" value="tRNA_Ile_lys_synt_subst-bd"/>
</dbReference>
<name>A0A1Q2SMC4_9GAMM</name>
<evidence type="ECO:0000256" key="3">
    <source>
        <dbReference type="ARBA" id="ARBA00022598"/>
    </source>
</evidence>
<dbReference type="OrthoDB" id="9807403at2"/>
<dbReference type="InterPro" id="IPR012795">
    <property type="entry name" value="tRNA_Ile_lys_synt_N"/>
</dbReference>
<protein>
    <recommendedName>
        <fullName evidence="8">tRNA(Ile)-lysidine synthase</fullName>
        <ecNumber evidence="8">6.3.4.19</ecNumber>
    </recommendedName>
    <alternativeName>
        <fullName evidence="8">tRNA(Ile)-2-lysyl-cytidine synthase</fullName>
    </alternativeName>
    <alternativeName>
        <fullName evidence="8">tRNA(Ile)-lysidine synthetase</fullName>
    </alternativeName>
</protein>
<dbReference type="PANTHER" id="PTHR43033:SF1">
    <property type="entry name" value="TRNA(ILE)-LYSIDINE SYNTHASE-RELATED"/>
    <property type="match status" value="1"/>
</dbReference>